<feature type="transmembrane region" description="Helical" evidence="1">
    <location>
        <begin position="309"/>
        <end position="330"/>
    </location>
</feature>
<proteinExistence type="predicted"/>
<keyword evidence="1" id="KW-1133">Transmembrane helix</keyword>
<keyword evidence="1" id="KW-0812">Transmembrane</keyword>
<feature type="transmembrane region" description="Helical" evidence="1">
    <location>
        <begin position="81"/>
        <end position="103"/>
    </location>
</feature>
<evidence type="ECO:0000313" key="2">
    <source>
        <dbReference type="EMBL" id="GGN21890.1"/>
    </source>
</evidence>
<dbReference type="Proteomes" id="UP000608850">
    <property type="component" value="Unassembled WGS sequence"/>
</dbReference>
<dbReference type="EMBL" id="BMOQ01000006">
    <property type="protein sequence ID" value="GGN21890.1"/>
    <property type="molecule type" value="Genomic_DNA"/>
</dbReference>
<feature type="transmembrane region" description="Helical" evidence="1">
    <location>
        <begin position="164"/>
        <end position="183"/>
    </location>
</feature>
<sequence>MRGRALRRAVWAVVSLLVTAGTVSAHQIQASRFAAPIPLGYLYAGAGVTVLVTAAASARLVSDPTADERTHAVLGRRATRALVAGVQLLAVAGFAVVLYRGFVGRQIRAANVATLVTWVLAVHGLALVAALVGSPWRVLAPWNALYDWLCRLEGRAVALRERDVAWLGGWPALAGFLLLVGVLENLTVVPESPSKTAALLAAYTLWMLAGLLVVGPTWREHADPVGVFLALLGRVAPIAVHRRDSRLGATLRAPWAACARPVASLGRVAFVVATVYTISFDGFTSTPQFQALLVGAHGLLGISYTATEIALYLAGFTGFLAAFALTAVLVDRLGGGHDVVATARRIAPSVLPIVVVYEVAHYSTAVVTSAARVAELALAGIGLDVAFAPLAWLSVPTYWGFEVVIIVVGHVVAVVAAHYATLRRYDDRTRAWRAHGPLVALMVAYTVLSLWIVSRPVVS</sequence>
<dbReference type="RefSeq" id="WP_188879246.1">
    <property type="nucleotide sequence ID" value="NZ_BMOQ01000006.1"/>
</dbReference>
<organism evidence="2 3">
    <name type="scientific">Halarchaeum nitratireducens</name>
    <dbReference type="NCBI Taxonomy" id="489913"/>
    <lineage>
        <taxon>Archaea</taxon>
        <taxon>Methanobacteriati</taxon>
        <taxon>Methanobacteriota</taxon>
        <taxon>Stenosarchaea group</taxon>
        <taxon>Halobacteria</taxon>
        <taxon>Halobacteriales</taxon>
        <taxon>Halobacteriaceae</taxon>
    </lineage>
</organism>
<keyword evidence="3" id="KW-1185">Reference proteome</keyword>
<evidence type="ECO:0000256" key="1">
    <source>
        <dbReference type="SAM" id="Phobius"/>
    </source>
</evidence>
<feature type="transmembrane region" description="Helical" evidence="1">
    <location>
        <begin position="41"/>
        <end position="61"/>
    </location>
</feature>
<accession>A0A830GDS2</accession>
<dbReference type="OrthoDB" id="307643at2157"/>
<feature type="transmembrane region" description="Helical" evidence="1">
    <location>
        <begin position="350"/>
        <end position="369"/>
    </location>
</feature>
<feature type="transmembrane region" description="Helical" evidence="1">
    <location>
        <begin position="195"/>
        <end position="214"/>
    </location>
</feature>
<keyword evidence="1" id="KW-0472">Membrane</keyword>
<feature type="transmembrane region" description="Helical" evidence="1">
    <location>
        <begin position="376"/>
        <end position="395"/>
    </location>
</feature>
<evidence type="ECO:0000313" key="3">
    <source>
        <dbReference type="Proteomes" id="UP000608850"/>
    </source>
</evidence>
<evidence type="ECO:0008006" key="4">
    <source>
        <dbReference type="Google" id="ProtNLM"/>
    </source>
</evidence>
<comment type="caution">
    <text evidence="2">The sequence shown here is derived from an EMBL/GenBank/DDBJ whole genome shotgun (WGS) entry which is preliminary data.</text>
</comment>
<feature type="transmembrane region" description="Helical" evidence="1">
    <location>
        <begin position="401"/>
        <end position="422"/>
    </location>
</feature>
<dbReference type="AlphaFoldDB" id="A0A830GDS2"/>
<name>A0A830GDS2_9EURY</name>
<feature type="transmembrane region" description="Helical" evidence="1">
    <location>
        <begin position="434"/>
        <end position="453"/>
    </location>
</feature>
<reference evidence="2 3" key="1">
    <citation type="journal article" date="2019" name="Int. J. Syst. Evol. Microbiol.">
        <title>The Global Catalogue of Microorganisms (GCM) 10K type strain sequencing project: providing services to taxonomists for standard genome sequencing and annotation.</title>
        <authorList>
            <consortium name="The Broad Institute Genomics Platform"/>
            <consortium name="The Broad Institute Genome Sequencing Center for Infectious Disease"/>
            <person name="Wu L."/>
            <person name="Ma J."/>
        </authorList>
    </citation>
    <scope>NUCLEOTIDE SEQUENCE [LARGE SCALE GENOMIC DNA]</scope>
    <source>
        <strain evidence="2 3">JCM 16331</strain>
    </source>
</reference>
<feature type="transmembrane region" description="Helical" evidence="1">
    <location>
        <begin position="109"/>
        <end position="132"/>
    </location>
</feature>
<gene>
    <name evidence="2" type="ORF">GCM10009021_24100</name>
</gene>
<protein>
    <recommendedName>
        <fullName evidence="4">Fenitrothion hydrolase</fullName>
    </recommendedName>
</protein>